<protein>
    <submittedName>
        <fullName evidence="10">Cysteine alpha-hairpin motif</fullName>
    </submittedName>
</protein>
<dbReference type="PANTHER" id="PTHR16719:SF0">
    <property type="entry name" value="CYTOCHROME C OXIDASE COPPER CHAPERONE"/>
    <property type="match status" value="1"/>
</dbReference>
<keyword evidence="5" id="KW-0496">Mitochondrion</keyword>
<dbReference type="PANTHER" id="PTHR16719">
    <property type="entry name" value="CYTOCHROME C OXIDASE COPPER CHAPERONE"/>
    <property type="match status" value="1"/>
</dbReference>
<accession>S3DWF4</accession>
<keyword evidence="7" id="KW-0143">Chaperone</keyword>
<dbReference type="Pfam" id="PF05051">
    <property type="entry name" value="COX17"/>
    <property type="match status" value="1"/>
</dbReference>
<name>S3DWF4_GLAL2</name>
<dbReference type="GeneID" id="19464653"/>
<evidence type="ECO:0000256" key="6">
    <source>
        <dbReference type="ARBA" id="ARBA00023157"/>
    </source>
</evidence>
<keyword evidence="4 8" id="KW-0186">Copper</keyword>
<evidence type="ECO:0000256" key="4">
    <source>
        <dbReference type="ARBA" id="ARBA00023008"/>
    </source>
</evidence>
<dbReference type="STRING" id="1116229.S3DWF4"/>
<feature type="region of interest" description="Disordered" evidence="9">
    <location>
        <begin position="1"/>
        <end position="27"/>
    </location>
</feature>
<keyword evidence="6" id="KW-1015">Disulfide bond</keyword>
<dbReference type="OrthoDB" id="1915887at2759"/>
<dbReference type="HOGENOM" id="CLU_149618_3_0_1"/>
<dbReference type="Gene3D" id="1.10.287.1130">
    <property type="entry name" value="CytochromE C oxidase copper chaperone"/>
    <property type="match status" value="1"/>
</dbReference>
<evidence type="ECO:0000256" key="1">
    <source>
        <dbReference type="ARBA" id="ARBA00004569"/>
    </source>
</evidence>
<comment type="subcellular location">
    <subcellularLocation>
        <location evidence="1">Mitochondrion intermembrane space</location>
    </subcellularLocation>
</comment>
<evidence type="ECO:0000256" key="7">
    <source>
        <dbReference type="ARBA" id="ARBA00023186"/>
    </source>
</evidence>
<dbReference type="SUPFAM" id="SSF47072">
    <property type="entry name" value="Cysteine alpha-hairpin motif"/>
    <property type="match status" value="1"/>
</dbReference>
<dbReference type="EMBL" id="KE145353">
    <property type="protein sequence ID" value="EPE36261.1"/>
    <property type="molecule type" value="Genomic_DNA"/>
</dbReference>
<gene>
    <name evidence="10" type="ORF">GLAREA_05599</name>
</gene>
<dbReference type="RefSeq" id="XP_008077079.1">
    <property type="nucleotide sequence ID" value="XM_008078888.1"/>
</dbReference>
<keyword evidence="3 8" id="KW-0479">Metal-binding</keyword>
<dbReference type="GO" id="GO:0033617">
    <property type="term" value="P:mitochondrial respiratory chain complex IV assembly"/>
    <property type="evidence" value="ECO:0007669"/>
    <property type="project" value="TreeGrafter"/>
</dbReference>
<evidence type="ECO:0000256" key="9">
    <source>
        <dbReference type="SAM" id="MobiDB-lite"/>
    </source>
</evidence>
<feature type="compositionally biased region" description="Polar residues" evidence="9">
    <location>
        <begin position="1"/>
        <end position="15"/>
    </location>
</feature>
<evidence type="ECO:0000256" key="5">
    <source>
        <dbReference type="ARBA" id="ARBA00023128"/>
    </source>
</evidence>
<dbReference type="GO" id="GO:0005507">
    <property type="term" value="F:copper ion binding"/>
    <property type="evidence" value="ECO:0007669"/>
    <property type="project" value="InterPro"/>
</dbReference>
<dbReference type="GO" id="GO:0016531">
    <property type="term" value="F:copper chaperone activity"/>
    <property type="evidence" value="ECO:0007669"/>
    <property type="project" value="InterPro"/>
</dbReference>
<keyword evidence="11" id="KW-1185">Reference proteome</keyword>
<dbReference type="eggNOG" id="KOG3496">
    <property type="taxonomic scope" value="Eukaryota"/>
</dbReference>
<dbReference type="KEGG" id="glz:GLAREA_05599"/>
<dbReference type="InterPro" id="IPR009069">
    <property type="entry name" value="Cys_alpha_HP_mot_SF"/>
</dbReference>
<dbReference type="GO" id="GO:0005758">
    <property type="term" value="C:mitochondrial intermembrane space"/>
    <property type="evidence" value="ECO:0007669"/>
    <property type="project" value="UniProtKB-SubCell"/>
</dbReference>
<evidence type="ECO:0000256" key="2">
    <source>
        <dbReference type="ARBA" id="ARBA00009241"/>
    </source>
</evidence>
<feature type="binding site" evidence="8">
    <location>
        <position position="33"/>
    </location>
    <ligand>
        <name>Cu cation</name>
        <dbReference type="ChEBI" id="CHEBI:23378"/>
    </ligand>
</feature>
<comment type="similarity">
    <text evidence="2">Belongs to the COX17 family.</text>
</comment>
<proteinExistence type="inferred from homology"/>
<evidence type="ECO:0000256" key="3">
    <source>
        <dbReference type="ARBA" id="ARBA00022723"/>
    </source>
</evidence>
<organism evidence="10 11">
    <name type="scientific">Glarea lozoyensis (strain ATCC 20868 / MF5171)</name>
    <dbReference type="NCBI Taxonomy" id="1116229"/>
    <lineage>
        <taxon>Eukaryota</taxon>
        <taxon>Fungi</taxon>
        <taxon>Dikarya</taxon>
        <taxon>Ascomycota</taxon>
        <taxon>Pezizomycotina</taxon>
        <taxon>Leotiomycetes</taxon>
        <taxon>Helotiales</taxon>
        <taxon>Helotiaceae</taxon>
        <taxon>Glarea</taxon>
    </lineage>
</organism>
<dbReference type="InterPro" id="IPR007745">
    <property type="entry name" value="Cyt_c_oxidase_Cu-chaperone"/>
</dbReference>
<dbReference type="AlphaFoldDB" id="S3DWF4"/>
<evidence type="ECO:0000313" key="11">
    <source>
        <dbReference type="Proteomes" id="UP000016922"/>
    </source>
</evidence>
<feature type="binding site" evidence="8">
    <location>
        <position position="34"/>
    </location>
    <ligand>
        <name>Cu cation</name>
        <dbReference type="ChEBI" id="CHEBI:23378"/>
    </ligand>
</feature>
<sequence length="78" mass="8316">MASQAISMPTATGANMGSDLKSAGPAAAKVKPCCVCLDEKKTRDECMLFSNAKDPQQDCMSTIDKYKSCMKGFGFNLP</sequence>
<evidence type="ECO:0000256" key="8">
    <source>
        <dbReference type="PIRSR" id="PIRSR607745-1"/>
    </source>
</evidence>
<reference evidence="10 11" key="1">
    <citation type="journal article" date="2013" name="BMC Genomics">
        <title>Genomics-driven discovery of the pneumocandin biosynthetic gene cluster in the fungus Glarea lozoyensis.</title>
        <authorList>
            <person name="Chen L."/>
            <person name="Yue Q."/>
            <person name="Zhang X."/>
            <person name="Xiang M."/>
            <person name="Wang C."/>
            <person name="Li S."/>
            <person name="Che Y."/>
            <person name="Ortiz-Lopez F.J."/>
            <person name="Bills G.F."/>
            <person name="Liu X."/>
            <person name="An Z."/>
        </authorList>
    </citation>
    <scope>NUCLEOTIDE SEQUENCE [LARGE SCALE GENOMIC DNA]</scope>
    <source>
        <strain evidence="11">ATCC 20868 / MF5171</strain>
    </source>
</reference>
<dbReference type="Proteomes" id="UP000016922">
    <property type="component" value="Unassembled WGS sequence"/>
</dbReference>
<dbReference type="OMA" id="CCVCKPE"/>
<evidence type="ECO:0000313" key="10">
    <source>
        <dbReference type="EMBL" id="EPE36261.1"/>
    </source>
</evidence>